<evidence type="ECO:0000256" key="1">
    <source>
        <dbReference type="SAM" id="SignalP"/>
    </source>
</evidence>
<gene>
    <name evidence="2" type="ORF">EXIGLDRAFT_83795</name>
</gene>
<name>A0A165HJV7_EXIGL</name>
<evidence type="ECO:0008006" key="4">
    <source>
        <dbReference type="Google" id="ProtNLM"/>
    </source>
</evidence>
<feature type="chain" id="PRO_5007858743" description="Secreted protein" evidence="1">
    <location>
        <begin position="20"/>
        <end position="102"/>
    </location>
</feature>
<organism evidence="2 3">
    <name type="scientific">Exidia glandulosa HHB12029</name>
    <dbReference type="NCBI Taxonomy" id="1314781"/>
    <lineage>
        <taxon>Eukaryota</taxon>
        <taxon>Fungi</taxon>
        <taxon>Dikarya</taxon>
        <taxon>Basidiomycota</taxon>
        <taxon>Agaricomycotina</taxon>
        <taxon>Agaricomycetes</taxon>
        <taxon>Auriculariales</taxon>
        <taxon>Exidiaceae</taxon>
        <taxon>Exidia</taxon>
    </lineage>
</organism>
<dbReference type="Proteomes" id="UP000077266">
    <property type="component" value="Unassembled WGS sequence"/>
</dbReference>
<dbReference type="AlphaFoldDB" id="A0A165HJV7"/>
<accession>A0A165HJV7</accession>
<dbReference type="InParanoid" id="A0A165HJV7"/>
<protein>
    <recommendedName>
        <fullName evidence="4">Secreted protein</fullName>
    </recommendedName>
</protein>
<reference evidence="2 3" key="1">
    <citation type="journal article" date="2016" name="Mol. Biol. Evol.">
        <title>Comparative Genomics of Early-Diverging Mushroom-Forming Fungi Provides Insights into the Origins of Lignocellulose Decay Capabilities.</title>
        <authorList>
            <person name="Nagy L.G."/>
            <person name="Riley R."/>
            <person name="Tritt A."/>
            <person name="Adam C."/>
            <person name="Daum C."/>
            <person name="Floudas D."/>
            <person name="Sun H."/>
            <person name="Yadav J.S."/>
            <person name="Pangilinan J."/>
            <person name="Larsson K.H."/>
            <person name="Matsuura K."/>
            <person name="Barry K."/>
            <person name="Labutti K."/>
            <person name="Kuo R."/>
            <person name="Ohm R.A."/>
            <person name="Bhattacharya S.S."/>
            <person name="Shirouzu T."/>
            <person name="Yoshinaga Y."/>
            <person name="Martin F.M."/>
            <person name="Grigoriev I.V."/>
            <person name="Hibbett D.S."/>
        </authorList>
    </citation>
    <scope>NUCLEOTIDE SEQUENCE [LARGE SCALE GENOMIC DNA]</scope>
    <source>
        <strain evidence="2 3">HHB12029</strain>
    </source>
</reference>
<proteinExistence type="predicted"/>
<evidence type="ECO:0000313" key="3">
    <source>
        <dbReference type="Proteomes" id="UP000077266"/>
    </source>
</evidence>
<evidence type="ECO:0000313" key="2">
    <source>
        <dbReference type="EMBL" id="KZV92081.1"/>
    </source>
</evidence>
<sequence>MALARRLVYALSLSSSSSSATVQACVCVPLTMMSRGKEFQPPIFASCSHPLRWSFSIWTLSSSSRRWGLCSGSHICPHVLHKLPGSLQPHDHPRTTRCLHIL</sequence>
<dbReference type="EMBL" id="KV426015">
    <property type="protein sequence ID" value="KZV92081.1"/>
    <property type="molecule type" value="Genomic_DNA"/>
</dbReference>
<keyword evidence="3" id="KW-1185">Reference proteome</keyword>
<dbReference type="PROSITE" id="PS51257">
    <property type="entry name" value="PROKAR_LIPOPROTEIN"/>
    <property type="match status" value="1"/>
</dbReference>
<keyword evidence="1" id="KW-0732">Signal</keyword>
<feature type="signal peptide" evidence="1">
    <location>
        <begin position="1"/>
        <end position="19"/>
    </location>
</feature>